<feature type="region of interest" description="Disordered" evidence="1">
    <location>
        <begin position="1"/>
        <end position="24"/>
    </location>
</feature>
<organism evidence="4">
    <name type="scientific">Rodentolepis nana</name>
    <name type="common">Dwarf tapeworm</name>
    <name type="synonym">Hymenolepis nana</name>
    <dbReference type="NCBI Taxonomy" id="102285"/>
    <lineage>
        <taxon>Eukaryota</taxon>
        <taxon>Metazoa</taxon>
        <taxon>Spiralia</taxon>
        <taxon>Lophotrochozoa</taxon>
        <taxon>Platyhelminthes</taxon>
        <taxon>Cestoda</taxon>
        <taxon>Eucestoda</taxon>
        <taxon>Cyclophyllidea</taxon>
        <taxon>Hymenolepididae</taxon>
        <taxon>Rodentolepis</taxon>
    </lineage>
</organism>
<evidence type="ECO:0000313" key="3">
    <source>
        <dbReference type="Proteomes" id="UP000278807"/>
    </source>
</evidence>
<reference evidence="2 3" key="2">
    <citation type="submission" date="2018-11" db="EMBL/GenBank/DDBJ databases">
        <authorList>
            <consortium name="Pathogen Informatics"/>
        </authorList>
    </citation>
    <scope>NUCLEOTIDE SEQUENCE [LARGE SCALE GENOMIC DNA]</scope>
</reference>
<keyword evidence="3" id="KW-1185">Reference proteome</keyword>
<reference evidence="4" key="1">
    <citation type="submission" date="2017-02" db="UniProtKB">
        <authorList>
            <consortium name="WormBaseParasite"/>
        </authorList>
    </citation>
    <scope>IDENTIFICATION</scope>
</reference>
<dbReference type="GO" id="GO:0046983">
    <property type="term" value="F:protein dimerization activity"/>
    <property type="evidence" value="ECO:0007669"/>
    <property type="project" value="InterPro"/>
</dbReference>
<accession>A0A0R3TG39</accession>
<dbReference type="InterPro" id="IPR036638">
    <property type="entry name" value="HLH_DNA-bd_sf"/>
</dbReference>
<gene>
    <name evidence="2" type="ORF">HNAJ_LOCUS6026</name>
</gene>
<dbReference type="SUPFAM" id="SSF47459">
    <property type="entry name" value="HLH, helix-loop-helix DNA-binding domain"/>
    <property type="match status" value="1"/>
</dbReference>
<dbReference type="AlphaFoldDB" id="A0A0R3TG39"/>
<dbReference type="OrthoDB" id="10047910at2759"/>
<name>A0A0R3TG39_RODNA</name>
<dbReference type="WBParaSite" id="HNAJ_0000603001-mRNA-1">
    <property type="protein sequence ID" value="HNAJ_0000603001-mRNA-1"/>
    <property type="gene ID" value="HNAJ_0000603001"/>
</dbReference>
<dbReference type="EMBL" id="UZAE01005895">
    <property type="protein sequence ID" value="VDO01886.1"/>
    <property type="molecule type" value="Genomic_DNA"/>
</dbReference>
<protein>
    <submittedName>
        <fullName evidence="4">BHLH domain-containing protein</fullName>
    </submittedName>
</protein>
<sequence length="120" mass="13653">MTNPALKVKSNGKSSYRRSKKREMEREIKRLRNIIPGLRNRRDIDEADVIYASIAYMNQLEIALVNRKCDGDFSQIDHLVGKPVPRNLLQISSRGETLIIPPVQSSEVSPCLTSDDESRN</sequence>
<evidence type="ECO:0000256" key="1">
    <source>
        <dbReference type="SAM" id="MobiDB-lite"/>
    </source>
</evidence>
<dbReference type="Proteomes" id="UP000278807">
    <property type="component" value="Unassembled WGS sequence"/>
</dbReference>
<proteinExistence type="predicted"/>
<evidence type="ECO:0000313" key="2">
    <source>
        <dbReference type="EMBL" id="VDO01886.1"/>
    </source>
</evidence>
<evidence type="ECO:0000313" key="4">
    <source>
        <dbReference type="WBParaSite" id="HNAJ_0000603001-mRNA-1"/>
    </source>
</evidence>